<evidence type="ECO:0000313" key="1">
    <source>
        <dbReference type="EMBL" id="MBM2620532.1"/>
    </source>
</evidence>
<reference evidence="1 2" key="1">
    <citation type="submission" date="2021-01" db="EMBL/GenBank/DDBJ databases">
        <title>Actinoplanes sp. nov. LDG1-06 isolated from lichen.</title>
        <authorList>
            <person name="Saeng-In P."/>
            <person name="Phongsopitanun W."/>
            <person name="Kanchanasin P."/>
            <person name="Yuki M."/>
            <person name="Kudo T."/>
            <person name="Ohkuma M."/>
            <person name="Tanasupawat S."/>
        </authorList>
    </citation>
    <scope>NUCLEOTIDE SEQUENCE [LARGE SCALE GENOMIC DNA]</scope>
    <source>
        <strain evidence="1 2">LDG1-06</strain>
    </source>
</reference>
<name>A0ABS2AL02_9ACTN</name>
<dbReference type="RefSeq" id="WP_203380518.1">
    <property type="nucleotide sequence ID" value="NZ_JAENHP010000015.1"/>
</dbReference>
<dbReference type="EMBL" id="JAENHP010000015">
    <property type="protein sequence ID" value="MBM2620532.1"/>
    <property type="molecule type" value="Genomic_DNA"/>
</dbReference>
<keyword evidence="2" id="KW-1185">Reference proteome</keyword>
<accession>A0ABS2AL02</accession>
<proteinExistence type="predicted"/>
<comment type="caution">
    <text evidence="1">The sequence shown here is derived from an EMBL/GenBank/DDBJ whole genome shotgun (WGS) entry which is preliminary data.</text>
</comment>
<organism evidence="1 2">
    <name type="scientific">Paractinoplanes ovalisporus</name>
    <dbReference type="NCBI Taxonomy" id="2810368"/>
    <lineage>
        <taxon>Bacteria</taxon>
        <taxon>Bacillati</taxon>
        <taxon>Actinomycetota</taxon>
        <taxon>Actinomycetes</taxon>
        <taxon>Micromonosporales</taxon>
        <taxon>Micromonosporaceae</taxon>
        <taxon>Paractinoplanes</taxon>
    </lineage>
</organism>
<protein>
    <submittedName>
        <fullName evidence="1">Uncharacterized protein</fullName>
    </submittedName>
</protein>
<gene>
    <name evidence="1" type="ORF">JIG36_34030</name>
</gene>
<sequence length="310" mass="31801">MTDERGVIEGQGVLDLSHLSSPDELAAITRISSVGAVVVPESLAGAYAGIPVSAVGGTVYVPDGLTVRVHVGPLVVGGDGIGSPDEILVVVGVLVITGTVAGELPARISVVGSVFAPRGSEAALGRVFGGGVGTLTYYRYREGQSAPNVKMLSGQVRLTGAALANPGGEPDDILIAAGQVIITGEVGSIGYGQIFAAGQVLAPQTAQGELETRLEAQGQTVWYRSGDPRVFYDDTELGPDYFRLLDHPISLISFGDLTIGPGVTAELLKQKVTDIVVLGDVRATAETVSAVQVLATDIYGQIQVADGPRG</sequence>
<dbReference type="Proteomes" id="UP000632138">
    <property type="component" value="Unassembled WGS sequence"/>
</dbReference>
<evidence type="ECO:0000313" key="2">
    <source>
        <dbReference type="Proteomes" id="UP000632138"/>
    </source>
</evidence>